<gene>
    <name evidence="1" type="ORF">JANAI62_19400</name>
</gene>
<dbReference type="InterPro" id="IPR029058">
    <property type="entry name" value="AB_hydrolase_fold"/>
</dbReference>
<comment type="caution">
    <text evidence="1">The sequence shown here is derived from an EMBL/GenBank/DDBJ whole genome shotgun (WGS) entry which is preliminary data.</text>
</comment>
<name>A0ABQ4NLM9_9RHOB</name>
<dbReference type="Gene3D" id="3.40.50.1820">
    <property type="entry name" value="alpha/beta hydrolase"/>
    <property type="match status" value="1"/>
</dbReference>
<evidence type="ECO:0000313" key="1">
    <source>
        <dbReference type="EMBL" id="GIT95317.1"/>
    </source>
</evidence>
<reference evidence="1 2" key="1">
    <citation type="submission" date="2021-05" db="EMBL/GenBank/DDBJ databases">
        <title>Bacteria Genome sequencing.</title>
        <authorList>
            <person name="Takabe Y."/>
            <person name="Nakajima Y."/>
            <person name="Suzuki S."/>
            <person name="Shiozaki T."/>
        </authorList>
    </citation>
    <scope>NUCLEOTIDE SEQUENCE [LARGE SCALE GENOMIC DNA]</scope>
    <source>
        <strain evidence="1 2">AI_62</strain>
    </source>
</reference>
<evidence type="ECO:0008006" key="3">
    <source>
        <dbReference type="Google" id="ProtNLM"/>
    </source>
</evidence>
<dbReference type="RefSeq" id="WP_220748812.1">
    <property type="nucleotide sequence ID" value="NZ_BPFH01000003.1"/>
</dbReference>
<accession>A0ABQ4NLM9</accession>
<proteinExistence type="predicted"/>
<dbReference type="SUPFAM" id="SSF53474">
    <property type="entry name" value="alpha/beta-Hydrolases"/>
    <property type="match status" value="1"/>
</dbReference>
<dbReference type="Proteomes" id="UP000786693">
    <property type="component" value="Unassembled WGS sequence"/>
</dbReference>
<sequence length="235" mass="26191">MALPIDTLLRDDELTLRWLPGSTPRMVVVFTGLKARVGGQPLDEFARSASMSGQNNVLFVTDERASWYSARGLWARIVRSVRTIRNAEGIREVVSLGTSMGGFGALLLPRDLRVTRAIAFAPQVTMDRAVLDDIRWPDVAKRWGSLVERDLPATMGTTRTQYYVSAGGNCPEDLGHLNLLPEHKRVHRFVLPRGRHNLARSLKDAGVLSDVIAAILRGNKARVERLYEKYAEVMA</sequence>
<dbReference type="EMBL" id="BPFH01000003">
    <property type="protein sequence ID" value="GIT95317.1"/>
    <property type="molecule type" value="Genomic_DNA"/>
</dbReference>
<keyword evidence="2" id="KW-1185">Reference proteome</keyword>
<organism evidence="1 2">
    <name type="scientific">Jannaschia pagri</name>
    <dbReference type="NCBI Taxonomy" id="2829797"/>
    <lineage>
        <taxon>Bacteria</taxon>
        <taxon>Pseudomonadati</taxon>
        <taxon>Pseudomonadota</taxon>
        <taxon>Alphaproteobacteria</taxon>
        <taxon>Rhodobacterales</taxon>
        <taxon>Roseobacteraceae</taxon>
        <taxon>Jannaschia</taxon>
    </lineage>
</organism>
<protein>
    <recommendedName>
        <fullName evidence="3">Peptidase S9 prolyl oligopeptidase catalytic domain-containing protein</fullName>
    </recommendedName>
</protein>
<evidence type="ECO:0000313" key="2">
    <source>
        <dbReference type="Proteomes" id="UP000786693"/>
    </source>
</evidence>